<protein>
    <recommendedName>
        <fullName evidence="1">PiggyBac transposable element-derived protein domain-containing protein</fullName>
    </recommendedName>
</protein>
<reference evidence="2" key="1">
    <citation type="journal article" date="2023" name="Mol. Biol. Evol.">
        <title>Third-Generation Sequencing Reveals the Adaptive Role of the Epigenome in Three Deep-Sea Polychaetes.</title>
        <authorList>
            <person name="Perez M."/>
            <person name="Aroh O."/>
            <person name="Sun Y."/>
            <person name="Lan Y."/>
            <person name="Juniper S.K."/>
            <person name="Young C.R."/>
            <person name="Angers B."/>
            <person name="Qian P.Y."/>
        </authorList>
    </citation>
    <scope>NUCLEOTIDE SEQUENCE</scope>
    <source>
        <strain evidence="2">R07B-5</strain>
    </source>
</reference>
<organism evidence="2 3">
    <name type="scientific">Ridgeia piscesae</name>
    <name type="common">Tubeworm</name>
    <dbReference type="NCBI Taxonomy" id="27915"/>
    <lineage>
        <taxon>Eukaryota</taxon>
        <taxon>Metazoa</taxon>
        <taxon>Spiralia</taxon>
        <taxon>Lophotrochozoa</taxon>
        <taxon>Annelida</taxon>
        <taxon>Polychaeta</taxon>
        <taxon>Sedentaria</taxon>
        <taxon>Canalipalpata</taxon>
        <taxon>Sabellida</taxon>
        <taxon>Siboglinidae</taxon>
        <taxon>Ridgeia</taxon>
    </lineage>
</organism>
<dbReference type="PANTHER" id="PTHR46599:SF3">
    <property type="entry name" value="PIGGYBAC TRANSPOSABLE ELEMENT-DERIVED PROTEIN 4"/>
    <property type="match status" value="1"/>
</dbReference>
<dbReference type="PANTHER" id="PTHR46599">
    <property type="entry name" value="PIGGYBAC TRANSPOSABLE ELEMENT-DERIVED PROTEIN 4"/>
    <property type="match status" value="1"/>
</dbReference>
<evidence type="ECO:0000313" key="3">
    <source>
        <dbReference type="Proteomes" id="UP001209878"/>
    </source>
</evidence>
<gene>
    <name evidence="2" type="ORF">NP493_158g03017</name>
</gene>
<proteinExistence type="predicted"/>
<dbReference type="Pfam" id="PF13843">
    <property type="entry name" value="DDE_Tnp_1_7"/>
    <property type="match status" value="1"/>
</dbReference>
<name>A0AAD9P3V5_RIDPI</name>
<dbReference type="Proteomes" id="UP001209878">
    <property type="component" value="Unassembled WGS sequence"/>
</dbReference>
<dbReference type="EMBL" id="JAODUO010000158">
    <property type="protein sequence ID" value="KAK2187658.1"/>
    <property type="molecule type" value="Genomic_DNA"/>
</dbReference>
<sequence>MRQLRYEKLTQYFHCSVEGQEDAQYKVRKVRPMITRCEAKFGACFQLGKNVSIDKVMVKFDGRLGRKQYMPLKPSWVLQCLLRLHWRNSRERWP</sequence>
<dbReference type="AlphaFoldDB" id="A0AAD9P3V5"/>
<evidence type="ECO:0000313" key="2">
    <source>
        <dbReference type="EMBL" id="KAK2187658.1"/>
    </source>
</evidence>
<keyword evidence="3" id="KW-1185">Reference proteome</keyword>
<comment type="caution">
    <text evidence="2">The sequence shown here is derived from an EMBL/GenBank/DDBJ whole genome shotgun (WGS) entry which is preliminary data.</text>
</comment>
<evidence type="ECO:0000259" key="1">
    <source>
        <dbReference type="Pfam" id="PF13843"/>
    </source>
</evidence>
<dbReference type="InterPro" id="IPR029526">
    <property type="entry name" value="PGBD"/>
</dbReference>
<accession>A0AAD9P3V5</accession>
<feature type="domain" description="PiggyBac transposable element-derived protein" evidence="1">
    <location>
        <begin position="1"/>
        <end position="75"/>
    </location>
</feature>